<dbReference type="FunFam" id="3.30.300.30:FF:000008">
    <property type="entry name" value="2,3-dihydroxybenzoate-AMP ligase"/>
    <property type="match status" value="1"/>
</dbReference>
<feature type="domain" description="AMP-dependent synthetase/ligase" evidence="3">
    <location>
        <begin position="29"/>
        <end position="392"/>
    </location>
</feature>
<evidence type="ECO:0000313" key="5">
    <source>
        <dbReference type="EMBL" id="MFC6766812.1"/>
    </source>
</evidence>
<dbReference type="InterPro" id="IPR050237">
    <property type="entry name" value="ATP-dep_AMP-bd_enzyme"/>
</dbReference>
<dbReference type="Pfam" id="PF00501">
    <property type="entry name" value="AMP-binding"/>
    <property type="match status" value="1"/>
</dbReference>
<dbReference type="PANTHER" id="PTHR43767">
    <property type="entry name" value="LONG-CHAIN-FATTY-ACID--COA LIGASE"/>
    <property type="match status" value="1"/>
</dbReference>
<evidence type="ECO:0000256" key="1">
    <source>
        <dbReference type="ARBA" id="ARBA00006432"/>
    </source>
</evidence>
<name>A0ABD5STD7_9EURY</name>
<dbReference type="Gene3D" id="2.30.38.10">
    <property type="entry name" value="Luciferase, Domain 3"/>
    <property type="match status" value="1"/>
</dbReference>
<evidence type="ECO:0000313" key="6">
    <source>
        <dbReference type="Proteomes" id="UP001596383"/>
    </source>
</evidence>
<dbReference type="InterPro" id="IPR045851">
    <property type="entry name" value="AMP-bd_C_sf"/>
</dbReference>
<comment type="caution">
    <text evidence="5">The sequence shown here is derived from an EMBL/GenBank/DDBJ whole genome shotgun (WGS) entry which is preliminary data.</text>
</comment>
<dbReference type="RefSeq" id="WP_273739758.1">
    <property type="nucleotide sequence ID" value="NZ_JAQIVI010000297.1"/>
</dbReference>
<dbReference type="CDD" id="cd17631">
    <property type="entry name" value="FACL_FadD13-like"/>
    <property type="match status" value="1"/>
</dbReference>
<comment type="similarity">
    <text evidence="1">Belongs to the ATP-dependent AMP-binding enzyme family.</text>
</comment>
<dbReference type="SUPFAM" id="SSF56801">
    <property type="entry name" value="Acetyl-CoA synthetase-like"/>
    <property type="match status" value="1"/>
</dbReference>
<dbReference type="Gene3D" id="3.30.300.30">
    <property type="match status" value="1"/>
</dbReference>
<reference evidence="5 6" key="1">
    <citation type="journal article" date="2019" name="Int. J. Syst. Evol. Microbiol.">
        <title>The Global Catalogue of Microorganisms (GCM) 10K type strain sequencing project: providing services to taxonomists for standard genome sequencing and annotation.</title>
        <authorList>
            <consortium name="The Broad Institute Genomics Platform"/>
            <consortium name="The Broad Institute Genome Sequencing Center for Infectious Disease"/>
            <person name="Wu L."/>
            <person name="Ma J."/>
        </authorList>
    </citation>
    <scope>NUCLEOTIDE SEQUENCE [LARGE SCALE GENOMIC DNA]</scope>
    <source>
        <strain evidence="5 6">LMG 29247</strain>
    </source>
</reference>
<dbReference type="PANTHER" id="PTHR43767:SF1">
    <property type="entry name" value="NONRIBOSOMAL PEPTIDE SYNTHASE PES1 (EUROFUNG)-RELATED"/>
    <property type="match status" value="1"/>
</dbReference>
<dbReference type="InterPro" id="IPR020845">
    <property type="entry name" value="AMP-binding_CS"/>
</dbReference>
<dbReference type="Pfam" id="PF13193">
    <property type="entry name" value="AMP-binding_C"/>
    <property type="match status" value="1"/>
</dbReference>
<dbReference type="GO" id="GO:0016878">
    <property type="term" value="F:acid-thiol ligase activity"/>
    <property type="evidence" value="ECO:0007669"/>
    <property type="project" value="UniProtKB-ARBA"/>
</dbReference>
<sequence>MAQKANVEPWQGMAKRDVQDLIGQIPHRMAHNYPDRPAITFQGVTRTFDEFNADCNRLANALLKAGFEKGDRFASLGINSYQYVVIWFGCAKAGVIHIPLNPELKADELDYYIDHAEPRGLAVDDELYESVAEKFDDWGPVDTIVTIDKTDDVTDRPQATRLSTFMEQGLADEPGVEDLDAEDTIQISYTSGTTSKPKGVMMTHRTLFSQYASSIIDGGLGGDDTAITMMPLFHVAQMHALTVADIYNGAHQIILEGFDPDRVLSLIEDEEVTRLFGLPNMYRELVNHDAFEETDLSSLELCVYAMAPMPGSEVQEMMEQFGAGFEIYFGQTEMMPVTTILPPELHDTKAGSVGIPVRNVEVGIMDDDGNMLGREEKGEIVYRGGQVMKGYYNDPEKTAEAFEYGWFHSGDIGRLDEDGVLWFEDRKKDMVKTGGENVASIEVEEVLMEHPDVEEATIIGVPHPKWNEGITAVVSSSKDDLPEDDIIDYVSERKAGFKVPKTVIFVEEFPRTATGKIQKYELRDAYADIYQEAG</sequence>
<dbReference type="EMBL" id="JBHSWV010000297">
    <property type="protein sequence ID" value="MFC6766812.1"/>
    <property type="molecule type" value="Genomic_DNA"/>
</dbReference>
<keyword evidence="2" id="KW-0436">Ligase</keyword>
<protein>
    <submittedName>
        <fullName evidence="5">AMP-binding protein</fullName>
    </submittedName>
</protein>
<evidence type="ECO:0000259" key="3">
    <source>
        <dbReference type="Pfam" id="PF00501"/>
    </source>
</evidence>
<proteinExistence type="inferred from homology"/>
<evidence type="ECO:0000256" key="2">
    <source>
        <dbReference type="ARBA" id="ARBA00022598"/>
    </source>
</evidence>
<dbReference type="Proteomes" id="UP001596383">
    <property type="component" value="Unassembled WGS sequence"/>
</dbReference>
<dbReference type="InterPro" id="IPR025110">
    <property type="entry name" value="AMP-bd_C"/>
</dbReference>
<dbReference type="AlphaFoldDB" id="A0ABD5STD7"/>
<dbReference type="Gene3D" id="3.40.50.980">
    <property type="match status" value="2"/>
</dbReference>
<feature type="domain" description="AMP-binding enzyme C-terminal" evidence="4">
    <location>
        <begin position="442"/>
        <end position="516"/>
    </location>
</feature>
<accession>A0ABD5STD7</accession>
<evidence type="ECO:0000259" key="4">
    <source>
        <dbReference type="Pfam" id="PF13193"/>
    </source>
</evidence>
<dbReference type="InterPro" id="IPR000873">
    <property type="entry name" value="AMP-dep_synth/lig_dom"/>
</dbReference>
<keyword evidence="6" id="KW-1185">Reference proteome</keyword>
<dbReference type="PROSITE" id="PS00455">
    <property type="entry name" value="AMP_BINDING"/>
    <property type="match status" value="1"/>
</dbReference>
<gene>
    <name evidence="5" type="ORF">ACFQE6_18015</name>
</gene>
<organism evidence="5 6">
    <name type="scientific">Natrinema soli</name>
    <dbReference type="NCBI Taxonomy" id="1930624"/>
    <lineage>
        <taxon>Archaea</taxon>
        <taxon>Methanobacteriati</taxon>
        <taxon>Methanobacteriota</taxon>
        <taxon>Stenosarchaea group</taxon>
        <taxon>Halobacteria</taxon>
        <taxon>Halobacteriales</taxon>
        <taxon>Natrialbaceae</taxon>
        <taxon>Natrinema</taxon>
    </lineage>
</organism>